<protein>
    <submittedName>
        <fullName evidence="1">Uncharacterized protein</fullName>
    </submittedName>
</protein>
<comment type="caution">
    <text evidence="1">The sequence shown here is derived from an EMBL/GenBank/DDBJ whole genome shotgun (WGS) entry which is preliminary data.</text>
</comment>
<evidence type="ECO:0000313" key="2">
    <source>
        <dbReference type="Proteomes" id="UP000703269"/>
    </source>
</evidence>
<dbReference type="EMBL" id="BPQB01000094">
    <property type="protein sequence ID" value="GJE98744.1"/>
    <property type="molecule type" value="Genomic_DNA"/>
</dbReference>
<organism evidence="1 2">
    <name type="scientific">Phanerochaete sordida</name>
    <dbReference type="NCBI Taxonomy" id="48140"/>
    <lineage>
        <taxon>Eukaryota</taxon>
        <taxon>Fungi</taxon>
        <taxon>Dikarya</taxon>
        <taxon>Basidiomycota</taxon>
        <taxon>Agaricomycotina</taxon>
        <taxon>Agaricomycetes</taxon>
        <taxon>Polyporales</taxon>
        <taxon>Phanerochaetaceae</taxon>
        <taxon>Phanerochaete</taxon>
    </lineage>
</organism>
<proteinExistence type="predicted"/>
<accession>A0A9P3GQZ6</accession>
<reference evidence="1 2" key="1">
    <citation type="submission" date="2021-08" db="EMBL/GenBank/DDBJ databases">
        <title>Draft Genome Sequence of Phanerochaete sordida strain YK-624.</title>
        <authorList>
            <person name="Mori T."/>
            <person name="Dohra H."/>
            <person name="Suzuki T."/>
            <person name="Kawagishi H."/>
            <person name="Hirai H."/>
        </authorList>
    </citation>
    <scope>NUCLEOTIDE SEQUENCE [LARGE SCALE GENOMIC DNA]</scope>
    <source>
        <strain evidence="1 2">YK-624</strain>
    </source>
</reference>
<sequence length="115" mass="12622">MPKRHWSALSCDGDLKVNTLTLQQEPLCDQVYPRVESTPVRHLRNARVAENVPKSAHVGGHGATVINSCACRPSPNASNLALRALARIWTREQATAHRAQRRSAGCSDIVRDSES</sequence>
<evidence type="ECO:0000313" key="1">
    <source>
        <dbReference type="EMBL" id="GJE98744.1"/>
    </source>
</evidence>
<keyword evidence="2" id="KW-1185">Reference proteome</keyword>
<gene>
    <name evidence="1" type="ORF">PsYK624_149800</name>
</gene>
<dbReference type="AlphaFoldDB" id="A0A9P3GQZ6"/>
<name>A0A9P3GQZ6_9APHY</name>
<dbReference type="Proteomes" id="UP000703269">
    <property type="component" value="Unassembled WGS sequence"/>
</dbReference>